<dbReference type="InterPro" id="IPR000835">
    <property type="entry name" value="HTH_MarR-typ"/>
</dbReference>
<dbReference type="PROSITE" id="PS50995">
    <property type="entry name" value="HTH_MARR_2"/>
    <property type="match status" value="1"/>
</dbReference>
<dbReference type="InterPro" id="IPR039422">
    <property type="entry name" value="MarR/SlyA-like"/>
</dbReference>
<dbReference type="SMART" id="SM00347">
    <property type="entry name" value="HTH_MARR"/>
    <property type="match status" value="1"/>
</dbReference>
<dbReference type="AlphaFoldDB" id="A0AAE3GF59"/>
<dbReference type="SUPFAM" id="SSF46785">
    <property type="entry name" value="Winged helix' DNA-binding domain"/>
    <property type="match status" value="1"/>
</dbReference>
<dbReference type="InterPro" id="IPR011991">
    <property type="entry name" value="ArsR-like_HTH"/>
</dbReference>
<dbReference type="CDD" id="cd00090">
    <property type="entry name" value="HTH_ARSR"/>
    <property type="match status" value="1"/>
</dbReference>
<dbReference type="InterPro" id="IPR036388">
    <property type="entry name" value="WH-like_DNA-bd_sf"/>
</dbReference>
<dbReference type="RefSeq" id="WP_253771854.1">
    <property type="nucleotide sequence ID" value="NZ_JAMTCK010000006.1"/>
</dbReference>
<comment type="caution">
    <text evidence="2">The sequence shown here is derived from an EMBL/GenBank/DDBJ whole genome shotgun (WGS) entry which is preliminary data.</text>
</comment>
<dbReference type="EMBL" id="JAMTCK010000006">
    <property type="protein sequence ID" value="MCP2166224.1"/>
    <property type="molecule type" value="Genomic_DNA"/>
</dbReference>
<accession>A0AAE3GF59</accession>
<evidence type="ECO:0000259" key="1">
    <source>
        <dbReference type="PROSITE" id="PS50995"/>
    </source>
</evidence>
<keyword evidence="2" id="KW-0238">DNA-binding</keyword>
<gene>
    <name evidence="2" type="ORF">LX83_003083</name>
</gene>
<dbReference type="PANTHER" id="PTHR33164:SF43">
    <property type="entry name" value="HTH-TYPE TRANSCRIPTIONAL REPRESSOR YETL"/>
    <property type="match status" value="1"/>
</dbReference>
<dbReference type="Pfam" id="PF01047">
    <property type="entry name" value="MarR"/>
    <property type="match status" value="1"/>
</dbReference>
<sequence>MAAKSSDPVGERTPSTADPQFAAFAQAADALFTAARRSRGRLAGRSQPALSLSQVLLLAALAEHAELSVSQLADQAGVAVPTATRMLKQLERDGIVTRTRSTADERRVSVSLTEHGSALLTAHHDQLRAEQLRAFQEIEPDQRQLTIELMRRLTALIDAV</sequence>
<protein>
    <submittedName>
        <fullName evidence="2">DNA-binding transcriptional regulator, MarR family</fullName>
    </submittedName>
</protein>
<name>A0AAE3GF59_9PSEU</name>
<dbReference type="PRINTS" id="PR00598">
    <property type="entry name" value="HTHMARR"/>
</dbReference>
<dbReference type="GO" id="GO:0006950">
    <property type="term" value="P:response to stress"/>
    <property type="evidence" value="ECO:0007669"/>
    <property type="project" value="TreeGrafter"/>
</dbReference>
<dbReference type="InterPro" id="IPR036390">
    <property type="entry name" value="WH_DNA-bd_sf"/>
</dbReference>
<organism evidence="2 3">
    <name type="scientific">Goodfellowiella coeruleoviolacea</name>
    <dbReference type="NCBI Taxonomy" id="334858"/>
    <lineage>
        <taxon>Bacteria</taxon>
        <taxon>Bacillati</taxon>
        <taxon>Actinomycetota</taxon>
        <taxon>Actinomycetes</taxon>
        <taxon>Pseudonocardiales</taxon>
        <taxon>Pseudonocardiaceae</taxon>
        <taxon>Goodfellowiella</taxon>
    </lineage>
</organism>
<reference evidence="2" key="1">
    <citation type="submission" date="2022-06" db="EMBL/GenBank/DDBJ databases">
        <title>Genomic Encyclopedia of Archaeal and Bacterial Type Strains, Phase II (KMG-II): from individual species to whole genera.</title>
        <authorList>
            <person name="Goeker M."/>
        </authorList>
    </citation>
    <scope>NUCLEOTIDE SEQUENCE</scope>
    <source>
        <strain evidence="2">DSM 43935</strain>
    </source>
</reference>
<dbReference type="Gene3D" id="1.10.10.10">
    <property type="entry name" value="Winged helix-like DNA-binding domain superfamily/Winged helix DNA-binding domain"/>
    <property type="match status" value="1"/>
</dbReference>
<dbReference type="GO" id="GO:0003700">
    <property type="term" value="F:DNA-binding transcription factor activity"/>
    <property type="evidence" value="ECO:0007669"/>
    <property type="project" value="InterPro"/>
</dbReference>
<proteinExistence type="predicted"/>
<keyword evidence="3" id="KW-1185">Reference proteome</keyword>
<dbReference type="Proteomes" id="UP001206128">
    <property type="component" value="Unassembled WGS sequence"/>
</dbReference>
<dbReference type="PANTHER" id="PTHR33164">
    <property type="entry name" value="TRANSCRIPTIONAL REGULATOR, MARR FAMILY"/>
    <property type="match status" value="1"/>
</dbReference>
<evidence type="ECO:0000313" key="3">
    <source>
        <dbReference type="Proteomes" id="UP001206128"/>
    </source>
</evidence>
<evidence type="ECO:0000313" key="2">
    <source>
        <dbReference type="EMBL" id="MCP2166224.1"/>
    </source>
</evidence>
<dbReference type="GO" id="GO:0003677">
    <property type="term" value="F:DNA binding"/>
    <property type="evidence" value="ECO:0007669"/>
    <property type="project" value="UniProtKB-KW"/>
</dbReference>
<feature type="domain" description="HTH marR-type" evidence="1">
    <location>
        <begin position="17"/>
        <end position="155"/>
    </location>
</feature>